<feature type="transmembrane region" description="Helical" evidence="7">
    <location>
        <begin position="67"/>
        <end position="88"/>
    </location>
</feature>
<comment type="caution">
    <text evidence="9">The sequence shown here is derived from an EMBL/GenBank/DDBJ whole genome shotgun (WGS) entry which is preliminary data.</text>
</comment>
<keyword evidence="10" id="KW-1185">Reference proteome</keyword>
<feature type="domain" description="Rhodopsin" evidence="8">
    <location>
        <begin position="48"/>
        <end position="298"/>
    </location>
</feature>
<evidence type="ECO:0000259" key="8">
    <source>
        <dbReference type="Pfam" id="PF20684"/>
    </source>
</evidence>
<feature type="transmembrane region" description="Helical" evidence="7">
    <location>
        <begin position="199"/>
        <end position="221"/>
    </location>
</feature>
<sequence>MPGGLSPPIEVILKWAPLIDYEHPERSGYGVVVLTGVLLGLAYIVVGMRLWARYRIVKNAGIDDVLILLNMIPLTGMSVALMLSYFYWGFDRHVWDLQAPTIIAARKVQLAIESAYMGSVCLTKISILLFYRRLTAGTIGKAFQWTVHLAIASVLAYFVVFHLTLFLCCRPLFSSWKQGDFAWLLANRETFTCWDEGKILVATAVVSAIQDFVACGLPMILFWKLHISKRQKIVLGGIFALGGFLCVCSVIRTYYIWKVYNATYDMTWEGRPAWMWLSIEANVAVMCASAPALKVFFKHSLAGPTTRYVNYLRRTPYARQGKEMSGGSDETEDSIQALPTIKSSRFGRKKLPVNRIGKLGTWDVSYDDEERYSELEHEMRNFQSKPYTAGKPTFETTVQGNAKSTRGSKYYA</sequence>
<accession>A0A9P4NG12</accession>
<protein>
    <recommendedName>
        <fullName evidence="8">Rhodopsin domain-containing protein</fullName>
    </recommendedName>
</protein>
<evidence type="ECO:0000256" key="6">
    <source>
        <dbReference type="SAM" id="MobiDB-lite"/>
    </source>
</evidence>
<dbReference type="Pfam" id="PF20684">
    <property type="entry name" value="Fung_rhodopsin"/>
    <property type="match status" value="1"/>
</dbReference>
<dbReference type="PANTHER" id="PTHR33048:SF129">
    <property type="entry name" value="INTEGRAL MEMBRANE PROTEIN-RELATED"/>
    <property type="match status" value="1"/>
</dbReference>
<reference evidence="9" key="1">
    <citation type="journal article" date="2020" name="Stud. Mycol.">
        <title>101 Dothideomycetes genomes: a test case for predicting lifestyles and emergence of pathogens.</title>
        <authorList>
            <person name="Haridas S."/>
            <person name="Albert R."/>
            <person name="Binder M."/>
            <person name="Bloem J."/>
            <person name="Labutti K."/>
            <person name="Salamov A."/>
            <person name="Andreopoulos B."/>
            <person name="Baker S."/>
            <person name="Barry K."/>
            <person name="Bills G."/>
            <person name="Bluhm B."/>
            <person name="Cannon C."/>
            <person name="Castanera R."/>
            <person name="Culley D."/>
            <person name="Daum C."/>
            <person name="Ezra D."/>
            <person name="Gonzalez J."/>
            <person name="Henrissat B."/>
            <person name="Kuo A."/>
            <person name="Liang C."/>
            <person name="Lipzen A."/>
            <person name="Lutzoni F."/>
            <person name="Magnuson J."/>
            <person name="Mondo S."/>
            <person name="Nolan M."/>
            <person name="Ohm R."/>
            <person name="Pangilinan J."/>
            <person name="Park H.-J."/>
            <person name="Ramirez L."/>
            <person name="Alfaro M."/>
            <person name="Sun H."/>
            <person name="Tritt A."/>
            <person name="Yoshinaga Y."/>
            <person name="Zwiers L.-H."/>
            <person name="Turgeon B."/>
            <person name="Goodwin S."/>
            <person name="Spatafora J."/>
            <person name="Crous P."/>
            <person name="Grigoriev I."/>
        </authorList>
    </citation>
    <scope>NUCLEOTIDE SEQUENCE</scope>
    <source>
        <strain evidence="9">CBS 130266</strain>
    </source>
</reference>
<feature type="transmembrane region" description="Helical" evidence="7">
    <location>
        <begin position="275"/>
        <end position="297"/>
    </location>
</feature>
<keyword evidence="2 7" id="KW-0812">Transmembrane</keyword>
<name>A0A9P4NG12_9PEZI</name>
<feature type="region of interest" description="Disordered" evidence="6">
    <location>
        <begin position="383"/>
        <end position="412"/>
    </location>
</feature>
<dbReference type="EMBL" id="MU007120">
    <property type="protein sequence ID" value="KAF2419050.1"/>
    <property type="molecule type" value="Genomic_DNA"/>
</dbReference>
<evidence type="ECO:0000256" key="7">
    <source>
        <dbReference type="SAM" id="Phobius"/>
    </source>
</evidence>
<organism evidence="9 10">
    <name type="scientific">Tothia fuscella</name>
    <dbReference type="NCBI Taxonomy" id="1048955"/>
    <lineage>
        <taxon>Eukaryota</taxon>
        <taxon>Fungi</taxon>
        <taxon>Dikarya</taxon>
        <taxon>Ascomycota</taxon>
        <taxon>Pezizomycotina</taxon>
        <taxon>Dothideomycetes</taxon>
        <taxon>Pleosporomycetidae</taxon>
        <taxon>Venturiales</taxon>
        <taxon>Cylindrosympodiaceae</taxon>
        <taxon>Tothia</taxon>
    </lineage>
</organism>
<dbReference type="InterPro" id="IPR049326">
    <property type="entry name" value="Rhodopsin_dom_fungi"/>
</dbReference>
<evidence type="ECO:0000256" key="1">
    <source>
        <dbReference type="ARBA" id="ARBA00004141"/>
    </source>
</evidence>
<feature type="transmembrane region" description="Helical" evidence="7">
    <location>
        <begin position="108"/>
        <end position="131"/>
    </location>
</feature>
<dbReference type="GO" id="GO:0016020">
    <property type="term" value="C:membrane"/>
    <property type="evidence" value="ECO:0007669"/>
    <property type="project" value="UniProtKB-SubCell"/>
</dbReference>
<dbReference type="OrthoDB" id="5329176at2759"/>
<dbReference type="InterPro" id="IPR052337">
    <property type="entry name" value="SAT4-like"/>
</dbReference>
<evidence type="ECO:0000313" key="9">
    <source>
        <dbReference type="EMBL" id="KAF2419050.1"/>
    </source>
</evidence>
<dbReference type="Proteomes" id="UP000800235">
    <property type="component" value="Unassembled WGS sequence"/>
</dbReference>
<feature type="transmembrane region" description="Helical" evidence="7">
    <location>
        <begin position="27"/>
        <end position="46"/>
    </location>
</feature>
<evidence type="ECO:0000256" key="2">
    <source>
        <dbReference type="ARBA" id="ARBA00022692"/>
    </source>
</evidence>
<keyword evidence="3 7" id="KW-1133">Transmembrane helix</keyword>
<feature type="compositionally biased region" description="Polar residues" evidence="6">
    <location>
        <begin position="394"/>
        <end position="412"/>
    </location>
</feature>
<comment type="similarity">
    <text evidence="5">Belongs to the SAT4 family.</text>
</comment>
<feature type="transmembrane region" description="Helical" evidence="7">
    <location>
        <begin position="143"/>
        <end position="167"/>
    </location>
</feature>
<feature type="transmembrane region" description="Helical" evidence="7">
    <location>
        <begin position="233"/>
        <end position="255"/>
    </location>
</feature>
<evidence type="ECO:0000313" key="10">
    <source>
        <dbReference type="Proteomes" id="UP000800235"/>
    </source>
</evidence>
<dbReference type="AlphaFoldDB" id="A0A9P4NG12"/>
<comment type="subcellular location">
    <subcellularLocation>
        <location evidence="1">Membrane</location>
        <topology evidence="1">Multi-pass membrane protein</topology>
    </subcellularLocation>
</comment>
<evidence type="ECO:0000256" key="5">
    <source>
        <dbReference type="ARBA" id="ARBA00038359"/>
    </source>
</evidence>
<keyword evidence="4 7" id="KW-0472">Membrane</keyword>
<dbReference type="PANTHER" id="PTHR33048">
    <property type="entry name" value="PTH11-LIKE INTEGRAL MEMBRANE PROTEIN (AFU_ORTHOLOGUE AFUA_5G11245)"/>
    <property type="match status" value="1"/>
</dbReference>
<evidence type="ECO:0000256" key="3">
    <source>
        <dbReference type="ARBA" id="ARBA00022989"/>
    </source>
</evidence>
<evidence type="ECO:0000256" key="4">
    <source>
        <dbReference type="ARBA" id="ARBA00023136"/>
    </source>
</evidence>
<gene>
    <name evidence="9" type="ORF">EJ08DRAFT_44817</name>
</gene>
<proteinExistence type="inferred from homology"/>